<dbReference type="Pfam" id="PF12146">
    <property type="entry name" value="Hydrolase_4"/>
    <property type="match status" value="1"/>
</dbReference>
<reference evidence="3 4" key="1">
    <citation type="submission" date="2018-05" db="EMBL/GenBank/DDBJ databases">
        <title>Genomic Encyclopedia of Type Strains, Phase IV (KMG-IV): sequencing the most valuable type-strain genomes for metagenomic binning, comparative biology and taxonomic classification.</title>
        <authorList>
            <person name="Goeker M."/>
        </authorList>
    </citation>
    <scope>NUCLEOTIDE SEQUENCE [LARGE SCALE GENOMIC DNA]</scope>
    <source>
        <strain evidence="3 4">DSM 19792</strain>
    </source>
</reference>
<dbReference type="Gene3D" id="3.40.50.1820">
    <property type="entry name" value="alpha/beta hydrolase"/>
    <property type="match status" value="1"/>
</dbReference>
<organism evidence="3 4">
    <name type="scientific">Undibacterium pigrum</name>
    <dbReference type="NCBI Taxonomy" id="401470"/>
    <lineage>
        <taxon>Bacteria</taxon>
        <taxon>Pseudomonadati</taxon>
        <taxon>Pseudomonadota</taxon>
        <taxon>Betaproteobacteria</taxon>
        <taxon>Burkholderiales</taxon>
        <taxon>Oxalobacteraceae</taxon>
        <taxon>Undibacterium</taxon>
    </lineage>
</organism>
<evidence type="ECO:0000259" key="2">
    <source>
        <dbReference type="Pfam" id="PF12146"/>
    </source>
</evidence>
<evidence type="ECO:0000313" key="3">
    <source>
        <dbReference type="EMBL" id="PXX37268.1"/>
    </source>
</evidence>
<proteinExistence type="predicted"/>
<evidence type="ECO:0000256" key="1">
    <source>
        <dbReference type="SAM" id="SignalP"/>
    </source>
</evidence>
<keyword evidence="4" id="KW-1185">Reference proteome</keyword>
<dbReference type="RefSeq" id="WP_170133702.1">
    <property type="nucleotide sequence ID" value="NZ_QJKB01000017.1"/>
</dbReference>
<accession>A0A318J013</accession>
<dbReference type="PANTHER" id="PTHR12277:SF81">
    <property type="entry name" value="PROTEIN ABHD13"/>
    <property type="match status" value="1"/>
</dbReference>
<dbReference type="EMBL" id="QJKB01000017">
    <property type="protein sequence ID" value="PXX37268.1"/>
    <property type="molecule type" value="Genomic_DNA"/>
</dbReference>
<feature type="signal peptide" evidence="1">
    <location>
        <begin position="1"/>
        <end position="24"/>
    </location>
</feature>
<dbReference type="InterPro" id="IPR022742">
    <property type="entry name" value="Hydrolase_4"/>
</dbReference>
<sequence>MYTKKTGKYVGAVLLLAAATQLTACMHVNITDKELIRPDSATGYKSTKRMALEEIKKINPAARIKDETVVAADQTKIEGISLQQEGSKVTILYFGGNLSHVDESVPYLLKNLSACKFNLVNFDYRGYGRTIGVPDSTAMLDDAIKIYDAVRAQTQGKLIIHGHSMGSFSAAHIASQRKPDGIILEATANNVTDIAMNVSPWYLRPFVNLDIQDSLKKLDNVKAVSTYHGPSLVFNGEKDVQFPAELGQKVYDAIPAGNKRLVLLKDQGHTGMLKREDVQKTYCEYLQQIS</sequence>
<dbReference type="Proteomes" id="UP000247792">
    <property type="component" value="Unassembled WGS sequence"/>
</dbReference>
<comment type="caution">
    <text evidence="3">The sequence shown here is derived from an EMBL/GenBank/DDBJ whole genome shotgun (WGS) entry which is preliminary data.</text>
</comment>
<feature type="domain" description="Serine aminopeptidase S33" evidence="2">
    <location>
        <begin position="91"/>
        <end position="194"/>
    </location>
</feature>
<keyword evidence="1" id="KW-0732">Signal</keyword>
<name>A0A318J013_9BURK</name>
<dbReference type="SUPFAM" id="SSF53474">
    <property type="entry name" value="alpha/beta-Hydrolases"/>
    <property type="match status" value="1"/>
</dbReference>
<dbReference type="InterPro" id="IPR029058">
    <property type="entry name" value="AB_hydrolase_fold"/>
</dbReference>
<feature type="chain" id="PRO_5016407428" description="Serine aminopeptidase S33 domain-containing protein" evidence="1">
    <location>
        <begin position="25"/>
        <end position="290"/>
    </location>
</feature>
<gene>
    <name evidence="3" type="ORF">DFR42_11731</name>
</gene>
<dbReference type="PANTHER" id="PTHR12277">
    <property type="entry name" value="ALPHA/BETA HYDROLASE DOMAIN-CONTAINING PROTEIN"/>
    <property type="match status" value="1"/>
</dbReference>
<evidence type="ECO:0000313" key="4">
    <source>
        <dbReference type="Proteomes" id="UP000247792"/>
    </source>
</evidence>
<protein>
    <recommendedName>
        <fullName evidence="2">Serine aminopeptidase S33 domain-containing protein</fullName>
    </recommendedName>
</protein>
<dbReference type="AlphaFoldDB" id="A0A318J013"/>